<dbReference type="EMBL" id="JAVDVI010000001">
    <property type="protein sequence ID" value="MDR6966069.1"/>
    <property type="molecule type" value="Genomic_DNA"/>
</dbReference>
<gene>
    <name evidence="1" type="ORF">J2X31_000062</name>
</gene>
<dbReference type="Gene3D" id="2.60.120.10">
    <property type="entry name" value="Jelly Rolls"/>
    <property type="match status" value="1"/>
</dbReference>
<accession>A0ABU1TJF8</accession>
<proteinExistence type="predicted"/>
<protein>
    <recommendedName>
        <fullName evidence="3">Cupin 2 conserved barrel domain-containing protein</fullName>
    </recommendedName>
</protein>
<comment type="caution">
    <text evidence="1">The sequence shown here is derived from an EMBL/GenBank/DDBJ whole genome shotgun (WGS) entry which is preliminary data.</text>
</comment>
<name>A0ABU1TJF8_9FLAO</name>
<evidence type="ECO:0008006" key="3">
    <source>
        <dbReference type="Google" id="ProtNLM"/>
    </source>
</evidence>
<evidence type="ECO:0000313" key="1">
    <source>
        <dbReference type="EMBL" id="MDR6966069.1"/>
    </source>
</evidence>
<sequence length="116" mass="13220">MFTITKIYSDVNSQSHFEDFEVPLNDKGEIGFLSDDEPATSIVFREVSPSYDYDFHNAPDRQYIVLLEGGVEIETSLGEKRSFPTGSILLMEDLTGKGHKTRNLEEKVRKSIFIKL</sequence>
<dbReference type="RefSeq" id="WP_310023502.1">
    <property type="nucleotide sequence ID" value="NZ_JAVDVI010000001.1"/>
</dbReference>
<evidence type="ECO:0000313" key="2">
    <source>
        <dbReference type="Proteomes" id="UP001255185"/>
    </source>
</evidence>
<dbReference type="Proteomes" id="UP001255185">
    <property type="component" value="Unassembled WGS sequence"/>
</dbReference>
<dbReference type="InterPro" id="IPR014710">
    <property type="entry name" value="RmlC-like_jellyroll"/>
</dbReference>
<organism evidence="1 2">
    <name type="scientific">Flavobacterium arsenatis</name>
    <dbReference type="NCBI Taxonomy" id="1484332"/>
    <lineage>
        <taxon>Bacteria</taxon>
        <taxon>Pseudomonadati</taxon>
        <taxon>Bacteroidota</taxon>
        <taxon>Flavobacteriia</taxon>
        <taxon>Flavobacteriales</taxon>
        <taxon>Flavobacteriaceae</taxon>
        <taxon>Flavobacterium</taxon>
    </lineage>
</organism>
<reference evidence="1 2" key="1">
    <citation type="submission" date="2023-07" db="EMBL/GenBank/DDBJ databases">
        <title>Sorghum-associated microbial communities from plants grown in Nebraska, USA.</title>
        <authorList>
            <person name="Schachtman D."/>
        </authorList>
    </citation>
    <scope>NUCLEOTIDE SEQUENCE [LARGE SCALE GENOMIC DNA]</scope>
    <source>
        <strain evidence="1 2">3773</strain>
    </source>
</reference>
<keyword evidence="2" id="KW-1185">Reference proteome</keyword>